<proteinExistence type="predicted"/>
<accession>A0AA85JRN9</accession>
<protein>
    <submittedName>
        <fullName evidence="3">Uncharacterized protein</fullName>
    </submittedName>
</protein>
<evidence type="ECO:0000256" key="1">
    <source>
        <dbReference type="SAM" id="MobiDB-lite"/>
    </source>
</evidence>
<reference evidence="2" key="1">
    <citation type="submission" date="2022-06" db="EMBL/GenBank/DDBJ databases">
        <authorList>
            <person name="Berger JAMES D."/>
            <person name="Berger JAMES D."/>
        </authorList>
    </citation>
    <scope>NUCLEOTIDE SEQUENCE [LARGE SCALE GENOMIC DNA]</scope>
</reference>
<dbReference type="AlphaFoldDB" id="A0AA85JRN9"/>
<evidence type="ECO:0000313" key="3">
    <source>
        <dbReference type="WBParaSite" id="TREG1_42740.1"/>
    </source>
</evidence>
<reference evidence="3" key="2">
    <citation type="submission" date="2023-11" db="UniProtKB">
        <authorList>
            <consortium name="WormBaseParasite"/>
        </authorList>
    </citation>
    <scope>IDENTIFICATION</scope>
</reference>
<keyword evidence="2" id="KW-1185">Reference proteome</keyword>
<sequence length="294" mass="33359">MNNPPQILIEPIVAERDITELAEKVEDARSLTVPFSKFLIDGDNDVANDTVIVDGHNDNSPYNSKEVYLNFYENYFNSLEHSSSFGQTIIGKIFITPINKNPIDNDQEKQLVWVQIYQKSSSLSSKLNSQNVDIPSLVILLKSKTNPRNSQFIPDFCSPPYMRLNVKHTRSRQIDEKRFQIYTRCGEGITIQAETADENSVNFWLSVFNQNTLCTGPLEGLRTVVPKPHSAPNSPRRTRRRDNLPINYTTDTVSNNNNNNNNSSNLLNKTLGNSLSRTCVFETLSEVQEIESEV</sequence>
<evidence type="ECO:0000313" key="2">
    <source>
        <dbReference type="Proteomes" id="UP000050795"/>
    </source>
</evidence>
<name>A0AA85JRN9_TRIRE</name>
<feature type="region of interest" description="Disordered" evidence="1">
    <location>
        <begin position="225"/>
        <end position="267"/>
    </location>
</feature>
<organism evidence="2 3">
    <name type="scientific">Trichobilharzia regenti</name>
    <name type="common">Nasal bird schistosome</name>
    <dbReference type="NCBI Taxonomy" id="157069"/>
    <lineage>
        <taxon>Eukaryota</taxon>
        <taxon>Metazoa</taxon>
        <taxon>Spiralia</taxon>
        <taxon>Lophotrochozoa</taxon>
        <taxon>Platyhelminthes</taxon>
        <taxon>Trematoda</taxon>
        <taxon>Digenea</taxon>
        <taxon>Strigeidida</taxon>
        <taxon>Schistosomatoidea</taxon>
        <taxon>Schistosomatidae</taxon>
        <taxon>Trichobilharzia</taxon>
    </lineage>
</organism>
<dbReference type="Proteomes" id="UP000050795">
    <property type="component" value="Unassembled WGS sequence"/>
</dbReference>
<feature type="compositionally biased region" description="Low complexity" evidence="1">
    <location>
        <begin position="254"/>
        <end position="267"/>
    </location>
</feature>
<dbReference type="WBParaSite" id="TREG1_42740.1">
    <property type="protein sequence ID" value="TREG1_42740.1"/>
    <property type="gene ID" value="TREG1_42740"/>
</dbReference>